<reference evidence="2 3" key="1">
    <citation type="submission" date="2024-10" db="EMBL/GenBank/DDBJ databases">
        <title>Updated reference genomes for cyclostephanoid diatoms.</title>
        <authorList>
            <person name="Roberts W.R."/>
            <person name="Alverson A.J."/>
        </authorList>
    </citation>
    <scope>NUCLEOTIDE SEQUENCE [LARGE SCALE GENOMIC DNA]</scope>
    <source>
        <strain evidence="2 3">AJA010-31</strain>
    </source>
</reference>
<evidence type="ECO:0000256" key="1">
    <source>
        <dbReference type="SAM" id="MobiDB-lite"/>
    </source>
</evidence>
<keyword evidence="3" id="KW-1185">Reference proteome</keyword>
<comment type="caution">
    <text evidence="2">The sequence shown here is derived from an EMBL/GenBank/DDBJ whole genome shotgun (WGS) entry which is preliminary data.</text>
</comment>
<evidence type="ECO:0000313" key="2">
    <source>
        <dbReference type="EMBL" id="KAL3790557.1"/>
    </source>
</evidence>
<dbReference type="Proteomes" id="UP001530400">
    <property type="component" value="Unassembled WGS sequence"/>
</dbReference>
<protein>
    <submittedName>
        <fullName evidence="2">Uncharacterized protein</fullName>
    </submittedName>
</protein>
<proteinExistence type="predicted"/>
<name>A0ABD3PRI3_9STRA</name>
<feature type="region of interest" description="Disordered" evidence="1">
    <location>
        <begin position="1"/>
        <end position="30"/>
    </location>
</feature>
<organism evidence="2 3">
    <name type="scientific">Cyclotella atomus</name>
    <dbReference type="NCBI Taxonomy" id="382360"/>
    <lineage>
        <taxon>Eukaryota</taxon>
        <taxon>Sar</taxon>
        <taxon>Stramenopiles</taxon>
        <taxon>Ochrophyta</taxon>
        <taxon>Bacillariophyta</taxon>
        <taxon>Coscinodiscophyceae</taxon>
        <taxon>Thalassiosirophycidae</taxon>
        <taxon>Stephanodiscales</taxon>
        <taxon>Stephanodiscaceae</taxon>
        <taxon>Cyclotella</taxon>
    </lineage>
</organism>
<dbReference type="EMBL" id="JALLPJ020000495">
    <property type="protein sequence ID" value="KAL3790557.1"/>
    <property type="molecule type" value="Genomic_DNA"/>
</dbReference>
<accession>A0ABD3PRI3</accession>
<dbReference type="AlphaFoldDB" id="A0ABD3PRI3"/>
<gene>
    <name evidence="2" type="ORF">ACHAWO_003664</name>
</gene>
<sequence length="62" mass="6724">MNSAPTWPTPAKLRKGPFGQDSPPTSKDHSFTTVPGFETILICLFKNKCLGHASRQSLLAPV</sequence>
<evidence type="ECO:0000313" key="3">
    <source>
        <dbReference type="Proteomes" id="UP001530400"/>
    </source>
</evidence>